<dbReference type="GO" id="GO:0004165">
    <property type="term" value="F:delta(3)-delta(2)-enoyl-CoA isomerase activity"/>
    <property type="evidence" value="ECO:0007669"/>
    <property type="project" value="TreeGrafter"/>
</dbReference>
<comment type="caution">
    <text evidence="1">The sequence shown here is derived from an EMBL/GenBank/DDBJ whole genome shotgun (WGS) entry which is preliminary data.</text>
</comment>
<evidence type="ECO:0008006" key="3">
    <source>
        <dbReference type="Google" id="ProtNLM"/>
    </source>
</evidence>
<dbReference type="FunFam" id="3.90.226.10:FF:000113">
    <property type="entry name" value="Enoyl-CoA hydratase/isomerase family protein (AFU_orthologue AFUA_2G14850)"/>
    <property type="match status" value="1"/>
</dbReference>
<sequence>MTEIPTFHNLSLERHGNVFVLTMQKPPENRLNSSYCQEMIRAYRTVEKILGSDSEGAVITRGNDAKFWCTVHQSPRNKTTSEELTECSQGLELDESDHNPFANTDGFYPLIHTILDFPFPTIALLTGHTFGGACPLALAHDYRVMNSRRGFISMPPVNLGLHFDGIGSLPRLKLRPQIARKMLLEAHKWTGPEALQDGIVDVVAEPEEMLNVALELGAKWAPKAKMGVYALLRQELWGDAIKRFQRISYVHSRMTSAPAKVKI</sequence>
<dbReference type="InterPro" id="IPR029045">
    <property type="entry name" value="ClpP/crotonase-like_dom_sf"/>
</dbReference>
<dbReference type="OrthoDB" id="1696280at2759"/>
<dbReference type="AlphaFoldDB" id="A0A9W9RNI4"/>
<dbReference type="PANTHER" id="PTHR11941">
    <property type="entry name" value="ENOYL-COA HYDRATASE-RELATED"/>
    <property type="match status" value="1"/>
</dbReference>
<organism evidence="1 2">
    <name type="scientific">Penicillium concentricum</name>
    <dbReference type="NCBI Taxonomy" id="293559"/>
    <lineage>
        <taxon>Eukaryota</taxon>
        <taxon>Fungi</taxon>
        <taxon>Dikarya</taxon>
        <taxon>Ascomycota</taxon>
        <taxon>Pezizomycotina</taxon>
        <taxon>Eurotiomycetes</taxon>
        <taxon>Eurotiomycetidae</taxon>
        <taxon>Eurotiales</taxon>
        <taxon>Aspergillaceae</taxon>
        <taxon>Penicillium</taxon>
    </lineage>
</organism>
<dbReference type="InterPro" id="IPR001753">
    <property type="entry name" value="Enoyl-CoA_hydra/iso"/>
</dbReference>
<dbReference type="Gene3D" id="3.90.226.10">
    <property type="entry name" value="2-enoyl-CoA Hydratase, Chain A, domain 1"/>
    <property type="match status" value="1"/>
</dbReference>
<dbReference type="Proteomes" id="UP001147752">
    <property type="component" value="Unassembled WGS sequence"/>
</dbReference>
<dbReference type="GeneID" id="81466950"/>
<dbReference type="GO" id="GO:0006635">
    <property type="term" value="P:fatty acid beta-oxidation"/>
    <property type="evidence" value="ECO:0007669"/>
    <property type="project" value="TreeGrafter"/>
</dbReference>
<evidence type="ECO:0000313" key="2">
    <source>
        <dbReference type="Proteomes" id="UP001147752"/>
    </source>
</evidence>
<proteinExistence type="predicted"/>
<dbReference type="RefSeq" id="XP_056576339.1">
    <property type="nucleotide sequence ID" value="XM_056727767.1"/>
</dbReference>
<accession>A0A9W9RNI4</accession>
<gene>
    <name evidence="1" type="ORF">N7517_010044</name>
</gene>
<dbReference type="PANTHER" id="PTHR11941:SF75">
    <property type="entry name" value="ENOYL-COA HYDRATASE_ISOMERASE FAMILY PROTEIN"/>
    <property type="match status" value="1"/>
</dbReference>
<dbReference type="GO" id="GO:0005777">
    <property type="term" value="C:peroxisome"/>
    <property type="evidence" value="ECO:0007669"/>
    <property type="project" value="TreeGrafter"/>
</dbReference>
<name>A0A9W9RNI4_9EURO</name>
<reference evidence="1" key="1">
    <citation type="submission" date="2022-12" db="EMBL/GenBank/DDBJ databases">
        <authorList>
            <person name="Petersen C."/>
        </authorList>
    </citation>
    <scope>NUCLEOTIDE SEQUENCE</scope>
    <source>
        <strain evidence="1">IBT 3081</strain>
    </source>
</reference>
<protein>
    <recommendedName>
        <fullName evidence="3">Enoyl-CoA hydratase</fullName>
    </recommendedName>
</protein>
<dbReference type="EMBL" id="JAPZBT010000004">
    <property type="protein sequence ID" value="KAJ5360853.1"/>
    <property type="molecule type" value="Genomic_DNA"/>
</dbReference>
<evidence type="ECO:0000313" key="1">
    <source>
        <dbReference type="EMBL" id="KAJ5360853.1"/>
    </source>
</evidence>
<keyword evidence="2" id="KW-1185">Reference proteome</keyword>
<dbReference type="SUPFAM" id="SSF52096">
    <property type="entry name" value="ClpP/crotonase"/>
    <property type="match status" value="1"/>
</dbReference>
<dbReference type="CDD" id="cd06558">
    <property type="entry name" value="crotonase-like"/>
    <property type="match status" value="1"/>
</dbReference>
<dbReference type="Pfam" id="PF00378">
    <property type="entry name" value="ECH_1"/>
    <property type="match status" value="1"/>
</dbReference>
<reference evidence="1" key="2">
    <citation type="journal article" date="2023" name="IMA Fungus">
        <title>Comparative genomic study of the Penicillium genus elucidates a diverse pangenome and 15 lateral gene transfer events.</title>
        <authorList>
            <person name="Petersen C."/>
            <person name="Sorensen T."/>
            <person name="Nielsen M.R."/>
            <person name="Sondergaard T.E."/>
            <person name="Sorensen J.L."/>
            <person name="Fitzpatrick D.A."/>
            <person name="Frisvad J.C."/>
            <person name="Nielsen K.L."/>
        </authorList>
    </citation>
    <scope>NUCLEOTIDE SEQUENCE</scope>
    <source>
        <strain evidence="1">IBT 3081</strain>
    </source>
</reference>